<dbReference type="CDD" id="cd01949">
    <property type="entry name" value="GGDEF"/>
    <property type="match status" value="1"/>
</dbReference>
<dbReference type="Pfam" id="PF00563">
    <property type="entry name" value="EAL"/>
    <property type="match status" value="1"/>
</dbReference>
<evidence type="ECO:0000259" key="3">
    <source>
        <dbReference type="PROSITE" id="PS50887"/>
    </source>
</evidence>
<feature type="transmembrane region" description="Helical" evidence="1">
    <location>
        <begin position="70"/>
        <end position="87"/>
    </location>
</feature>
<feature type="transmembrane region" description="Helical" evidence="1">
    <location>
        <begin position="211"/>
        <end position="228"/>
    </location>
</feature>
<dbReference type="KEGG" id="slp:Slip_1139"/>
<dbReference type="OrthoDB" id="9762141at2"/>
<dbReference type="SUPFAM" id="SSF55073">
    <property type="entry name" value="Nucleotide cyclase"/>
    <property type="match status" value="1"/>
</dbReference>
<dbReference type="NCBIfam" id="TIGR00254">
    <property type="entry name" value="GGDEF"/>
    <property type="match status" value="1"/>
</dbReference>
<dbReference type="SMART" id="SM00052">
    <property type="entry name" value="EAL"/>
    <property type="match status" value="1"/>
</dbReference>
<sequence length="1024" mass="116324">MSLPTVFSLVYLAAFFTYFCFGAYVLFLNSRALTNRLFAAACLTLCVWTFTYSIVISAPDYHTALFWRRLSALGWGTFHSVLVHLCLSMTGRHRLLSKPWVYFLLYVPAIINVYVFGASEEWSSVQHVLVKTGTGWTNVFANNLWDLYFNVYFVGFDVAAMWLLWRWRCETEDKREKTQSRILLFSFLLAFVLGAAFDVFLNAYTPLKVPQLASVFIIIPIATFLYCIKRYGLMLPSETRIAETGHILSEIQRRQVYFFIGVASGAGGVFNLLLYFVWGVDLQVMLWISLVMFACCLLVLSLPFLPLPSGVQDTVMAAVVAGFVFSMTYYTKNINAANIVWSFPLLLMLTACVFSARRILITIVAAAVVTELWLWLELPRKELTVGPFEHMSRIIVYLFGAFFAFLVNRIYMQRLQENEEQVGLQQVISSMSADFATVSAENFDTKVDKALETIGKLYRADLAHLVIFSEYNKSAVRAYEWRADSTDPSSTPFDQRDSYHSWLTEQLKEKKRLFMPDIERVPELPPESKKLLLACGTKSMLAVYLESSHRPIGYLEIQALSQDAQWRADHLETLQIIANILAHAFARIKSEQEVYRLAYYDYLTGLPNRFLMWDLLEQAVSTAAAKGTSVGIILIDLHSFKEINDTIGHEAGDMLLKKIAQSITDCVRPGDVVCRFGGDEFVVVMTGVTAYNVLSDTAERIIEAVRKPVMIHNQEFFVNSNAGISVYPLDGKNPEDLVKNADLAMNASKERGTNRYAFYSREMRGEIQQKTILINGLYRALEKQELLLYYQPQVDILTGRITGVEALIRWNHPGLGMVQPSVFIPLAEQSGLIHSIGEWVLRTACEQNKRWQDIGLPPIRVAVNLSPEQFKNPKLVAIVKNVLEDTRLPPQYLELEITESVAVKEAETVIRSLRQLKELGVSIAIDDFGSEYSSLGRLRSMPVDRIKMAMCLIQDLPTTPKDEAIAKAILYLARNIGVRVVAEGVETEQQLEFLTRWSCREVQGFYFYRPMPAEKVEEILRQGQ</sequence>
<feature type="transmembrane region" description="Helical" evidence="1">
    <location>
        <begin position="99"/>
        <end position="117"/>
    </location>
</feature>
<feature type="transmembrane region" description="Helical" evidence="1">
    <location>
        <begin position="359"/>
        <end position="376"/>
    </location>
</feature>
<dbReference type="Gene3D" id="3.30.450.40">
    <property type="match status" value="1"/>
</dbReference>
<dbReference type="InterPro" id="IPR052155">
    <property type="entry name" value="Biofilm_reg_signaling"/>
</dbReference>
<keyword evidence="1" id="KW-1133">Transmembrane helix</keyword>
<gene>
    <name evidence="4" type="ordered locus">Slip_1139</name>
</gene>
<dbReference type="eggNOG" id="COG2194">
    <property type="taxonomic scope" value="Bacteria"/>
</dbReference>
<protein>
    <submittedName>
        <fullName evidence="4">Diguanylate cyclase/phosphodiesterase with GAF sensor</fullName>
    </submittedName>
</protein>
<feature type="transmembrane region" description="Helical" evidence="1">
    <location>
        <begin position="314"/>
        <end position="330"/>
    </location>
</feature>
<dbReference type="InterPro" id="IPR029787">
    <property type="entry name" value="Nucleotide_cyclase"/>
</dbReference>
<dbReference type="InterPro" id="IPR029016">
    <property type="entry name" value="GAF-like_dom_sf"/>
</dbReference>
<dbReference type="STRING" id="643648.Slip_1139"/>
<dbReference type="PANTHER" id="PTHR44757">
    <property type="entry name" value="DIGUANYLATE CYCLASE DGCP"/>
    <property type="match status" value="1"/>
</dbReference>
<dbReference type="PROSITE" id="PS50883">
    <property type="entry name" value="EAL"/>
    <property type="match status" value="1"/>
</dbReference>
<feature type="domain" description="EAL" evidence="2">
    <location>
        <begin position="770"/>
        <end position="1024"/>
    </location>
</feature>
<evidence type="ECO:0000313" key="4">
    <source>
        <dbReference type="EMBL" id="ADI01916.1"/>
    </source>
</evidence>
<organism evidence="4 5">
    <name type="scientific">Syntrophothermus lipocalidus (strain DSM 12680 / TGB-C1)</name>
    <dbReference type="NCBI Taxonomy" id="643648"/>
    <lineage>
        <taxon>Bacteria</taxon>
        <taxon>Bacillati</taxon>
        <taxon>Bacillota</taxon>
        <taxon>Clostridia</taxon>
        <taxon>Eubacteriales</taxon>
        <taxon>Syntrophomonadaceae</taxon>
        <taxon>Syntrophothermus</taxon>
    </lineage>
</organism>
<accession>D7CMI1</accession>
<proteinExistence type="predicted"/>
<keyword evidence="1" id="KW-0472">Membrane</keyword>
<feature type="transmembrane region" description="Helical" evidence="1">
    <location>
        <begin position="256"/>
        <end position="278"/>
    </location>
</feature>
<dbReference type="InterPro" id="IPR031621">
    <property type="entry name" value="HisKA_7TM"/>
</dbReference>
<feature type="domain" description="GGDEF" evidence="3">
    <location>
        <begin position="628"/>
        <end position="761"/>
    </location>
</feature>
<dbReference type="eggNOG" id="COG5001">
    <property type="taxonomic scope" value="Bacteria"/>
</dbReference>
<feature type="transmembrane region" description="Helical" evidence="1">
    <location>
        <begin position="284"/>
        <end position="307"/>
    </location>
</feature>
<dbReference type="RefSeq" id="WP_013175318.1">
    <property type="nucleotide sequence ID" value="NC_014220.1"/>
</dbReference>
<reference evidence="4 5" key="2">
    <citation type="journal article" date="2010" name="Stand. Genomic Sci.">
        <title>Complete genome sequence of Syntrophothermus lipocalidus type strain (TGB-C1).</title>
        <authorList>
            <person name="Djao O.D."/>
            <person name="Zhang X."/>
            <person name="Lucas S."/>
            <person name="Lapidus A."/>
            <person name="Del Rio T.G."/>
            <person name="Nolan M."/>
            <person name="Tice H."/>
            <person name="Cheng J.F."/>
            <person name="Han C."/>
            <person name="Tapia R."/>
            <person name="Goodwin L."/>
            <person name="Pitluck S."/>
            <person name="Liolios K."/>
            <person name="Ivanova N."/>
            <person name="Mavromatis K."/>
            <person name="Mikhailova N."/>
            <person name="Ovchinnikova G."/>
            <person name="Pati A."/>
            <person name="Brambilla E."/>
            <person name="Chen A."/>
            <person name="Palaniappan K."/>
            <person name="Land M."/>
            <person name="Hauser L."/>
            <person name="Chang Y.J."/>
            <person name="Jeffries C.D."/>
            <person name="Rohde M."/>
            <person name="Sikorski J."/>
            <person name="Spring S."/>
            <person name="Goker M."/>
            <person name="Detter J.C."/>
            <person name="Woyke T."/>
            <person name="Bristow J."/>
            <person name="Eisen J.A."/>
            <person name="Markowitz V."/>
            <person name="Hugenholtz P."/>
            <person name="Kyrpides N.C."/>
            <person name="Klenk H.P."/>
        </authorList>
    </citation>
    <scope>NUCLEOTIDE SEQUENCE [LARGE SCALE GENOMIC DNA]</scope>
    <source>
        <strain evidence="5">DSM 12680 / TGB-C1</strain>
    </source>
</reference>
<dbReference type="Pfam" id="PF16927">
    <property type="entry name" value="HisKA_7TM"/>
    <property type="match status" value="1"/>
</dbReference>
<evidence type="ECO:0000313" key="5">
    <source>
        <dbReference type="Proteomes" id="UP000000378"/>
    </source>
</evidence>
<dbReference type="SUPFAM" id="SSF141868">
    <property type="entry name" value="EAL domain-like"/>
    <property type="match status" value="1"/>
</dbReference>
<dbReference type="CDD" id="cd01948">
    <property type="entry name" value="EAL"/>
    <property type="match status" value="1"/>
</dbReference>
<dbReference type="Proteomes" id="UP000000378">
    <property type="component" value="Chromosome"/>
</dbReference>
<dbReference type="InterPro" id="IPR035919">
    <property type="entry name" value="EAL_sf"/>
</dbReference>
<feature type="transmembrane region" description="Helical" evidence="1">
    <location>
        <begin position="185"/>
        <end position="205"/>
    </location>
</feature>
<feature type="transmembrane region" description="Helical" evidence="1">
    <location>
        <begin position="147"/>
        <end position="165"/>
    </location>
</feature>
<evidence type="ECO:0000259" key="2">
    <source>
        <dbReference type="PROSITE" id="PS50883"/>
    </source>
</evidence>
<dbReference type="InterPro" id="IPR001633">
    <property type="entry name" value="EAL_dom"/>
</dbReference>
<dbReference type="SMART" id="SM00065">
    <property type="entry name" value="GAF"/>
    <property type="match status" value="1"/>
</dbReference>
<dbReference type="PANTHER" id="PTHR44757:SF2">
    <property type="entry name" value="BIOFILM ARCHITECTURE MAINTENANCE PROTEIN MBAA"/>
    <property type="match status" value="1"/>
</dbReference>
<feature type="transmembrane region" description="Helical" evidence="1">
    <location>
        <begin position="391"/>
        <end position="411"/>
    </location>
</feature>
<dbReference type="Pfam" id="PF00990">
    <property type="entry name" value="GGDEF"/>
    <property type="match status" value="1"/>
</dbReference>
<keyword evidence="5" id="KW-1185">Reference proteome</keyword>
<dbReference type="Gene3D" id="3.30.70.270">
    <property type="match status" value="1"/>
</dbReference>
<dbReference type="PROSITE" id="PS50887">
    <property type="entry name" value="GGDEF"/>
    <property type="match status" value="1"/>
</dbReference>
<dbReference type="EMBL" id="CP002048">
    <property type="protein sequence ID" value="ADI01916.1"/>
    <property type="molecule type" value="Genomic_DNA"/>
</dbReference>
<dbReference type="InterPro" id="IPR003018">
    <property type="entry name" value="GAF"/>
</dbReference>
<dbReference type="Gene3D" id="3.20.20.450">
    <property type="entry name" value="EAL domain"/>
    <property type="match status" value="1"/>
</dbReference>
<dbReference type="InterPro" id="IPR000160">
    <property type="entry name" value="GGDEF_dom"/>
</dbReference>
<name>D7CMI1_SYNLT</name>
<dbReference type="eggNOG" id="COG2203">
    <property type="taxonomic scope" value="Bacteria"/>
</dbReference>
<dbReference type="SMART" id="SM00267">
    <property type="entry name" value="GGDEF"/>
    <property type="match status" value="1"/>
</dbReference>
<dbReference type="AlphaFoldDB" id="D7CMI1"/>
<reference evidence="5" key="1">
    <citation type="journal article" date="2010" name="Stand. Genomic Sci.">
        <title>Complete genome sequence of Syntrophothermus lipocalidus type strain (TGB-C1T).</title>
        <authorList>
            <consortium name="US DOE Joint Genome Institute (JGI-PGF)"/>
            <person name="Djao O."/>
            <person name="Zhang X."/>
            <person name="Lucas S."/>
            <person name="Lapidus A."/>
            <person name="Glavina Del Rio T."/>
            <person name="Nolan M."/>
            <person name="Tice H."/>
            <person name="Cheng J."/>
            <person name="Han C."/>
            <person name="Tapia R."/>
            <person name="Goodwin L."/>
            <person name="Pitluck S."/>
            <person name="Liolios K."/>
            <person name="Ivanova N."/>
            <person name="Mavromatis K."/>
            <person name="Mikhailova N."/>
            <person name="Ovchinnikova G."/>
            <person name="Pati A."/>
            <person name="Brambilla E."/>
            <person name="Chen A."/>
            <person name="Palaniappan K."/>
            <person name="Land M."/>
            <person name="Hauser L."/>
            <person name="Chang Y."/>
            <person name="Jeffries C."/>
            <person name="Rohde M."/>
            <person name="Sikorski J."/>
            <person name="Spring S."/>
            <person name="Goker M."/>
            <person name="Detter J."/>
            <person name="Woyke T."/>
            <person name="Bristow J."/>
            <person name="Eisen J."/>
            <person name="Markowitz V."/>
            <person name="Hugenholtz P."/>
            <person name="Kyrpides N."/>
            <person name="Klenk H."/>
        </authorList>
    </citation>
    <scope>NUCLEOTIDE SEQUENCE [LARGE SCALE GENOMIC DNA]</scope>
    <source>
        <strain evidence="5">DSM 12680 / TGB-C1</strain>
    </source>
</reference>
<feature type="transmembrane region" description="Helical" evidence="1">
    <location>
        <begin position="37"/>
        <end position="58"/>
    </location>
</feature>
<dbReference type="SUPFAM" id="SSF55781">
    <property type="entry name" value="GAF domain-like"/>
    <property type="match status" value="1"/>
</dbReference>
<dbReference type="HOGENOM" id="CLU_000445_70_49_9"/>
<evidence type="ECO:0000256" key="1">
    <source>
        <dbReference type="SAM" id="Phobius"/>
    </source>
</evidence>
<keyword evidence="1" id="KW-0812">Transmembrane</keyword>
<dbReference type="InterPro" id="IPR043128">
    <property type="entry name" value="Rev_trsase/Diguanyl_cyclase"/>
</dbReference>
<feature type="transmembrane region" description="Helical" evidence="1">
    <location>
        <begin position="6"/>
        <end position="28"/>
    </location>
</feature>